<dbReference type="EMBL" id="CAADRP010002307">
    <property type="protein sequence ID" value="VFU65801.1"/>
    <property type="molecule type" value="Genomic_DNA"/>
</dbReference>
<dbReference type="AlphaFoldDB" id="A0A6N2NHX1"/>
<evidence type="ECO:0000313" key="2">
    <source>
        <dbReference type="EMBL" id="VFU65801.1"/>
    </source>
</evidence>
<name>A0A6N2NHX1_SALVM</name>
<organism evidence="2">
    <name type="scientific">Salix viminalis</name>
    <name type="common">Common osier</name>
    <name type="synonym">Basket willow</name>
    <dbReference type="NCBI Taxonomy" id="40686"/>
    <lineage>
        <taxon>Eukaryota</taxon>
        <taxon>Viridiplantae</taxon>
        <taxon>Streptophyta</taxon>
        <taxon>Embryophyta</taxon>
        <taxon>Tracheophyta</taxon>
        <taxon>Spermatophyta</taxon>
        <taxon>Magnoliopsida</taxon>
        <taxon>eudicotyledons</taxon>
        <taxon>Gunneridae</taxon>
        <taxon>Pentapetalae</taxon>
        <taxon>rosids</taxon>
        <taxon>fabids</taxon>
        <taxon>Malpighiales</taxon>
        <taxon>Salicaceae</taxon>
        <taxon>Saliceae</taxon>
        <taxon>Salix</taxon>
    </lineage>
</organism>
<keyword evidence="1" id="KW-0472">Membrane</keyword>
<accession>A0A6N2NHX1</accession>
<protein>
    <submittedName>
        <fullName evidence="2">Uncharacterized protein</fullName>
    </submittedName>
</protein>
<feature type="transmembrane region" description="Helical" evidence="1">
    <location>
        <begin position="35"/>
        <end position="58"/>
    </location>
</feature>
<feature type="transmembrane region" description="Helical" evidence="1">
    <location>
        <begin position="7"/>
        <end position="29"/>
    </location>
</feature>
<feature type="transmembrane region" description="Helical" evidence="1">
    <location>
        <begin position="70"/>
        <end position="89"/>
    </location>
</feature>
<gene>
    <name evidence="2" type="ORF">SVIM_LOCUS506179</name>
</gene>
<reference evidence="2" key="1">
    <citation type="submission" date="2019-03" db="EMBL/GenBank/DDBJ databases">
        <authorList>
            <person name="Mank J."/>
            <person name="Almeida P."/>
        </authorList>
    </citation>
    <scope>NUCLEOTIDE SEQUENCE</scope>
    <source>
        <strain evidence="2">78183</strain>
    </source>
</reference>
<evidence type="ECO:0000256" key="1">
    <source>
        <dbReference type="SAM" id="Phobius"/>
    </source>
</evidence>
<proteinExistence type="predicted"/>
<sequence length="118" mass="12981">MVPNLDLIILTFLHGCFIACVLLVVISAISLALVLALSLALFSISIIDLHGVVFSSVSRLILPLKENLKLGLALLVVTIMYYAIGVVLASKPLFDRMDSEFKSKVRHVLNHFEDLFDA</sequence>
<keyword evidence="1" id="KW-1133">Transmembrane helix</keyword>
<keyword evidence="1" id="KW-0812">Transmembrane</keyword>